<evidence type="ECO:0000259" key="1">
    <source>
        <dbReference type="PROSITE" id="PS51186"/>
    </source>
</evidence>
<gene>
    <name evidence="2" type="ORF">DW687_07985</name>
</gene>
<dbReference type="EMBL" id="QUSM01000004">
    <property type="protein sequence ID" value="RGD73714.1"/>
    <property type="molecule type" value="Genomic_DNA"/>
</dbReference>
<dbReference type="AlphaFoldDB" id="A0A3E3DWQ2"/>
<dbReference type="Pfam" id="PF00583">
    <property type="entry name" value="Acetyltransf_1"/>
    <property type="match status" value="1"/>
</dbReference>
<dbReference type="SUPFAM" id="SSF55729">
    <property type="entry name" value="Acyl-CoA N-acyltransferases (Nat)"/>
    <property type="match status" value="1"/>
</dbReference>
<dbReference type="Gene3D" id="3.40.630.30">
    <property type="match status" value="1"/>
</dbReference>
<dbReference type="GO" id="GO:0016747">
    <property type="term" value="F:acyltransferase activity, transferring groups other than amino-acyl groups"/>
    <property type="evidence" value="ECO:0007669"/>
    <property type="project" value="InterPro"/>
</dbReference>
<accession>A0A3E3DWQ2</accession>
<proteinExistence type="predicted"/>
<dbReference type="InterPro" id="IPR000182">
    <property type="entry name" value="GNAT_dom"/>
</dbReference>
<dbReference type="InterPro" id="IPR016181">
    <property type="entry name" value="Acyl_CoA_acyltransferase"/>
</dbReference>
<evidence type="ECO:0000313" key="2">
    <source>
        <dbReference type="EMBL" id="RGD73714.1"/>
    </source>
</evidence>
<dbReference type="Proteomes" id="UP000261212">
    <property type="component" value="Unassembled WGS sequence"/>
</dbReference>
<comment type="caution">
    <text evidence="2">The sequence shown here is derived from an EMBL/GenBank/DDBJ whole genome shotgun (WGS) entry which is preliminary data.</text>
</comment>
<sequence>MIEYHYTEDIMTQDKIKLRELKEQDLPEIKGLLYETWIEPDFGDNEKVADKMSMIFLYELLIRHTYSKVAVYEERVIGIILGRSDNTYKLRYNLKYLLKTIFHASSLFLTKDGRKAIKEGNKEGEADKQLYDKVKDHTNGELVLFAMDKNMKGMGIGKKLLNDFYSYMKKENVDTFYLFTDSKCDYSFYDYNGFEKKDEKEVVFNNQRERYFVYTKNVE</sequence>
<organism evidence="2 3">
    <name type="scientific">Anaerofustis stercorihominis</name>
    <dbReference type="NCBI Taxonomy" id="214853"/>
    <lineage>
        <taxon>Bacteria</taxon>
        <taxon>Bacillati</taxon>
        <taxon>Bacillota</taxon>
        <taxon>Clostridia</taxon>
        <taxon>Eubacteriales</taxon>
        <taxon>Eubacteriaceae</taxon>
        <taxon>Anaerofustis</taxon>
    </lineage>
</organism>
<dbReference type="CDD" id="cd04301">
    <property type="entry name" value="NAT_SF"/>
    <property type="match status" value="1"/>
</dbReference>
<evidence type="ECO:0000313" key="3">
    <source>
        <dbReference type="Proteomes" id="UP000261212"/>
    </source>
</evidence>
<name>A0A3E3DWQ2_9FIRM</name>
<feature type="domain" description="N-acetyltransferase" evidence="1">
    <location>
        <begin position="16"/>
        <end position="219"/>
    </location>
</feature>
<protein>
    <submittedName>
        <fullName evidence="2">GNAT family N-acetyltransferase</fullName>
    </submittedName>
</protein>
<dbReference type="PROSITE" id="PS51186">
    <property type="entry name" value="GNAT"/>
    <property type="match status" value="1"/>
</dbReference>
<reference evidence="2 3" key="1">
    <citation type="submission" date="2018-08" db="EMBL/GenBank/DDBJ databases">
        <title>A genome reference for cultivated species of the human gut microbiota.</title>
        <authorList>
            <person name="Zou Y."/>
            <person name="Xue W."/>
            <person name="Luo G."/>
        </authorList>
    </citation>
    <scope>NUCLEOTIDE SEQUENCE [LARGE SCALE GENOMIC DNA]</scope>
    <source>
        <strain evidence="2 3">AM25-6</strain>
    </source>
</reference>
<keyword evidence="2" id="KW-0808">Transferase</keyword>